<dbReference type="Proteomes" id="UP001526147">
    <property type="component" value="Unassembled WGS sequence"/>
</dbReference>
<dbReference type="GO" id="GO:0005524">
    <property type="term" value="F:ATP binding"/>
    <property type="evidence" value="ECO:0007669"/>
    <property type="project" value="UniProtKB-KW"/>
</dbReference>
<accession>A0ABT3DBD4</accession>
<dbReference type="CDD" id="cd03230">
    <property type="entry name" value="ABC_DR_subfamily_A"/>
    <property type="match status" value="1"/>
</dbReference>
<keyword evidence="3 5" id="KW-0067">ATP-binding</keyword>
<feature type="domain" description="ABC transporter" evidence="4">
    <location>
        <begin position="5"/>
        <end position="223"/>
    </location>
</feature>
<dbReference type="InterPro" id="IPR051782">
    <property type="entry name" value="ABC_Transporter_VariousFunc"/>
</dbReference>
<protein>
    <submittedName>
        <fullName evidence="5">ABC transporter ATP-binding protein</fullName>
    </submittedName>
</protein>
<dbReference type="RefSeq" id="WP_264141333.1">
    <property type="nucleotide sequence ID" value="NZ_JAOYEY010000017.1"/>
</dbReference>
<evidence type="ECO:0000259" key="4">
    <source>
        <dbReference type="PROSITE" id="PS50893"/>
    </source>
</evidence>
<gene>
    <name evidence="5" type="ORF">OIH86_01710</name>
</gene>
<dbReference type="PROSITE" id="PS50893">
    <property type="entry name" value="ABC_TRANSPORTER_2"/>
    <property type="match status" value="1"/>
</dbReference>
<dbReference type="InterPro" id="IPR003593">
    <property type="entry name" value="AAA+_ATPase"/>
</dbReference>
<dbReference type="PANTHER" id="PTHR42939:SF1">
    <property type="entry name" value="ABC TRANSPORTER ATP-BINDING PROTEIN ALBC-RELATED"/>
    <property type="match status" value="1"/>
</dbReference>
<dbReference type="Gene3D" id="3.40.50.300">
    <property type="entry name" value="P-loop containing nucleotide triphosphate hydrolases"/>
    <property type="match status" value="1"/>
</dbReference>
<sequence>MDHIIELQNVTKVYKSKSILEEVNLSIPSNQVTAIVGKNGSGKSTLLKLIAGLMKPDSGQILFPKGKTLRIGYVPELTPAVIPFTPVEYLTHMGMIRRLPKKQVEQRINTLLEMFHMEDDRNIRIIHFSKGMKQKITIMQAMLEETDLLIMDEPLSGLDPKAQRDLEELLISLKRRKISVILSCHETRLLERVVDQIFVINQCKMTQKSGQHAPGKLKNRLVIW</sequence>
<dbReference type="Pfam" id="PF00005">
    <property type="entry name" value="ABC_tran"/>
    <property type="match status" value="1"/>
</dbReference>
<comment type="caution">
    <text evidence="5">The sequence shown here is derived from an EMBL/GenBank/DDBJ whole genome shotgun (WGS) entry which is preliminary data.</text>
</comment>
<evidence type="ECO:0000313" key="5">
    <source>
        <dbReference type="EMBL" id="MCV9884365.1"/>
    </source>
</evidence>
<keyword evidence="1" id="KW-0813">Transport</keyword>
<organism evidence="5 6">
    <name type="scientific">Metabacillus halosaccharovorans</name>
    <dbReference type="NCBI Taxonomy" id="930124"/>
    <lineage>
        <taxon>Bacteria</taxon>
        <taxon>Bacillati</taxon>
        <taxon>Bacillota</taxon>
        <taxon>Bacilli</taxon>
        <taxon>Bacillales</taxon>
        <taxon>Bacillaceae</taxon>
        <taxon>Metabacillus</taxon>
    </lineage>
</organism>
<evidence type="ECO:0000256" key="2">
    <source>
        <dbReference type="ARBA" id="ARBA00022741"/>
    </source>
</evidence>
<dbReference type="InterPro" id="IPR003439">
    <property type="entry name" value="ABC_transporter-like_ATP-bd"/>
</dbReference>
<dbReference type="EMBL" id="JAOYEY010000017">
    <property type="protein sequence ID" value="MCV9884365.1"/>
    <property type="molecule type" value="Genomic_DNA"/>
</dbReference>
<dbReference type="PANTHER" id="PTHR42939">
    <property type="entry name" value="ABC TRANSPORTER ATP-BINDING PROTEIN ALBC-RELATED"/>
    <property type="match status" value="1"/>
</dbReference>
<evidence type="ECO:0000256" key="3">
    <source>
        <dbReference type="ARBA" id="ARBA00022840"/>
    </source>
</evidence>
<name>A0ABT3DBD4_9BACI</name>
<dbReference type="SMART" id="SM00382">
    <property type="entry name" value="AAA"/>
    <property type="match status" value="1"/>
</dbReference>
<reference evidence="5 6" key="1">
    <citation type="submission" date="2022-10" db="EMBL/GenBank/DDBJ databases">
        <title>Draft genome assembly of moderately radiation resistant bacterium Metabacillus halosaccharovorans.</title>
        <authorList>
            <person name="Pal S."/>
            <person name="Gopinathan A."/>
        </authorList>
    </citation>
    <scope>NUCLEOTIDE SEQUENCE [LARGE SCALE GENOMIC DNA]</scope>
    <source>
        <strain evidence="5 6">VITHBRA001</strain>
    </source>
</reference>
<evidence type="ECO:0000256" key="1">
    <source>
        <dbReference type="ARBA" id="ARBA00022448"/>
    </source>
</evidence>
<keyword evidence="6" id="KW-1185">Reference proteome</keyword>
<dbReference type="SUPFAM" id="SSF52540">
    <property type="entry name" value="P-loop containing nucleoside triphosphate hydrolases"/>
    <property type="match status" value="1"/>
</dbReference>
<dbReference type="InterPro" id="IPR027417">
    <property type="entry name" value="P-loop_NTPase"/>
</dbReference>
<evidence type="ECO:0000313" key="6">
    <source>
        <dbReference type="Proteomes" id="UP001526147"/>
    </source>
</evidence>
<keyword evidence="2" id="KW-0547">Nucleotide-binding</keyword>
<proteinExistence type="predicted"/>